<accession>A0A084UDP6</accession>
<dbReference type="EMBL" id="JMQM01000001">
    <property type="protein sequence ID" value="KFB11082.1"/>
    <property type="molecule type" value="Genomic_DNA"/>
</dbReference>
<comment type="caution">
    <text evidence="1">The sequence shown here is derived from an EMBL/GenBank/DDBJ whole genome shotgun (WGS) entry which is preliminary data.</text>
</comment>
<dbReference type="OrthoDB" id="8410784at2"/>
<keyword evidence="2" id="KW-1185">Reference proteome</keyword>
<evidence type="ECO:0000313" key="1">
    <source>
        <dbReference type="EMBL" id="KFB11082.1"/>
    </source>
</evidence>
<dbReference type="STRING" id="472175.EL18_02124"/>
<organism evidence="1 2">
    <name type="scientific">Nitratireductor basaltis</name>
    <dbReference type="NCBI Taxonomy" id="472175"/>
    <lineage>
        <taxon>Bacteria</taxon>
        <taxon>Pseudomonadati</taxon>
        <taxon>Pseudomonadota</taxon>
        <taxon>Alphaproteobacteria</taxon>
        <taxon>Hyphomicrobiales</taxon>
        <taxon>Phyllobacteriaceae</taxon>
        <taxon>Nitratireductor</taxon>
    </lineage>
</organism>
<evidence type="ECO:0000313" key="2">
    <source>
        <dbReference type="Proteomes" id="UP000053675"/>
    </source>
</evidence>
<protein>
    <submittedName>
        <fullName evidence="1">Uncharacterized protein</fullName>
    </submittedName>
</protein>
<dbReference type="PATRIC" id="fig|472175.3.peg.2114"/>
<dbReference type="RefSeq" id="WP_036482613.1">
    <property type="nucleotide sequence ID" value="NZ_JMQM01000001.1"/>
</dbReference>
<dbReference type="AlphaFoldDB" id="A0A084UDP6"/>
<name>A0A084UDP6_9HYPH</name>
<gene>
    <name evidence="1" type="ORF">EL18_02124</name>
</gene>
<proteinExistence type="predicted"/>
<sequence length="129" mass="14417">MKAEYLIRKGGYYYRPNSLGYTTKKSEAGRYTKEEAEREASVEPWRMQAIHQDVVPDDPLPHGYRILAPGELDAETLEKAAQVADQYSTNPLVAAKGWDDEQRDYHETGQLDASLAIATAIRSLKGGSE</sequence>
<dbReference type="Proteomes" id="UP000053675">
    <property type="component" value="Unassembled WGS sequence"/>
</dbReference>
<reference evidence="1 2" key="1">
    <citation type="submission" date="2014-05" db="EMBL/GenBank/DDBJ databases">
        <title>Draft Genome Sequence of Nitratireductor basaltis Strain UMTGB225, A Marine Bacterium Isolated from Green Barrel Tunicate.</title>
        <authorList>
            <person name="Gan H.Y."/>
        </authorList>
    </citation>
    <scope>NUCLEOTIDE SEQUENCE [LARGE SCALE GENOMIC DNA]</scope>
    <source>
        <strain evidence="1 2">UMTGB225</strain>
    </source>
</reference>